<dbReference type="GO" id="GO:0045454">
    <property type="term" value="P:cell redox homeostasis"/>
    <property type="evidence" value="ECO:0007669"/>
    <property type="project" value="TreeGrafter"/>
</dbReference>
<accession>A0A1A5YQF7</accession>
<dbReference type="PANTHER" id="PTHR42801">
    <property type="entry name" value="THIOREDOXIN-DEPENDENT PEROXIDE REDUCTASE"/>
    <property type="match status" value="1"/>
</dbReference>
<comment type="similarity">
    <text evidence="10">Belongs to the peroxiredoxin family. BCP/PrxQ subfamily.</text>
</comment>
<proteinExistence type="inferred from homology"/>
<evidence type="ECO:0000256" key="5">
    <source>
        <dbReference type="ARBA" id="ARBA00022862"/>
    </source>
</evidence>
<evidence type="ECO:0000256" key="11">
    <source>
        <dbReference type="ARBA" id="ARBA00041373"/>
    </source>
</evidence>
<organism evidence="15 16">
    <name type="scientific">Paenibacillus oryzae</name>
    <dbReference type="NCBI Taxonomy" id="1844972"/>
    <lineage>
        <taxon>Bacteria</taxon>
        <taxon>Bacillati</taxon>
        <taxon>Bacillota</taxon>
        <taxon>Bacilli</taxon>
        <taxon>Bacillales</taxon>
        <taxon>Paenibacillaceae</taxon>
        <taxon>Paenibacillus</taxon>
    </lineage>
</organism>
<dbReference type="PIRSF" id="PIRSF000239">
    <property type="entry name" value="AHPC"/>
    <property type="match status" value="1"/>
</dbReference>
<keyword evidence="4" id="KW-0575">Peroxidase</keyword>
<comment type="catalytic activity">
    <reaction evidence="12">
        <text>a hydroperoxide + [thioredoxin]-dithiol = an alcohol + [thioredoxin]-disulfide + H2O</text>
        <dbReference type="Rhea" id="RHEA:62620"/>
        <dbReference type="Rhea" id="RHEA-COMP:10698"/>
        <dbReference type="Rhea" id="RHEA-COMP:10700"/>
        <dbReference type="ChEBI" id="CHEBI:15377"/>
        <dbReference type="ChEBI" id="CHEBI:29950"/>
        <dbReference type="ChEBI" id="CHEBI:30879"/>
        <dbReference type="ChEBI" id="CHEBI:35924"/>
        <dbReference type="ChEBI" id="CHEBI:50058"/>
        <dbReference type="EC" id="1.11.1.24"/>
    </reaction>
</comment>
<feature type="domain" description="Thioredoxin" evidence="14">
    <location>
        <begin position="6"/>
        <end position="158"/>
    </location>
</feature>
<dbReference type="PROSITE" id="PS51352">
    <property type="entry name" value="THIOREDOXIN_2"/>
    <property type="match status" value="1"/>
</dbReference>
<name>A0A1A5YQF7_9BACL</name>
<dbReference type="AlphaFoldDB" id="A0A1A5YQF7"/>
<keyword evidence="7" id="KW-1015">Disulfide bond</keyword>
<evidence type="ECO:0000259" key="14">
    <source>
        <dbReference type="PROSITE" id="PS51352"/>
    </source>
</evidence>
<reference evidence="15 16" key="1">
    <citation type="submission" date="2016-05" db="EMBL/GenBank/DDBJ databases">
        <title>Paenibacillus oryzae. sp. nov., isolated from the rice root.</title>
        <authorList>
            <person name="Zhang J."/>
            <person name="Zhang X."/>
        </authorList>
    </citation>
    <scope>NUCLEOTIDE SEQUENCE [LARGE SCALE GENOMIC DNA]</scope>
    <source>
        <strain evidence="15 16">1DrF-4</strain>
    </source>
</reference>
<comment type="subunit">
    <text evidence="2">Monomer.</text>
</comment>
<dbReference type="GO" id="GO:0005737">
    <property type="term" value="C:cytoplasm"/>
    <property type="evidence" value="ECO:0007669"/>
    <property type="project" value="TreeGrafter"/>
</dbReference>
<keyword evidence="8" id="KW-0676">Redox-active center</keyword>
<evidence type="ECO:0000256" key="9">
    <source>
        <dbReference type="ARBA" id="ARBA00032824"/>
    </source>
</evidence>
<evidence type="ECO:0000313" key="15">
    <source>
        <dbReference type="EMBL" id="OBR67799.1"/>
    </source>
</evidence>
<dbReference type="EC" id="1.11.1.24" evidence="3"/>
<protein>
    <recommendedName>
        <fullName evidence="3">thioredoxin-dependent peroxiredoxin</fullName>
        <ecNumber evidence="3">1.11.1.24</ecNumber>
    </recommendedName>
    <alternativeName>
        <fullName evidence="11">Bacterioferritin comigratory protein</fullName>
    </alternativeName>
    <alternativeName>
        <fullName evidence="9">Thioredoxin peroxidase</fullName>
    </alternativeName>
</protein>
<evidence type="ECO:0000256" key="12">
    <source>
        <dbReference type="ARBA" id="ARBA00049091"/>
    </source>
</evidence>
<evidence type="ECO:0000256" key="8">
    <source>
        <dbReference type="ARBA" id="ARBA00023284"/>
    </source>
</evidence>
<dbReference type="GO" id="GO:0034599">
    <property type="term" value="P:cellular response to oxidative stress"/>
    <property type="evidence" value="ECO:0007669"/>
    <property type="project" value="TreeGrafter"/>
</dbReference>
<dbReference type="InterPro" id="IPR036249">
    <property type="entry name" value="Thioredoxin-like_sf"/>
</dbReference>
<dbReference type="CDD" id="cd03017">
    <property type="entry name" value="PRX_BCP"/>
    <property type="match status" value="1"/>
</dbReference>
<comment type="caution">
    <text evidence="15">The sequence shown here is derived from an EMBL/GenBank/DDBJ whole genome shotgun (WGS) entry which is preliminary data.</text>
</comment>
<dbReference type="PANTHER" id="PTHR42801:SF4">
    <property type="entry name" value="AHPC_TSA FAMILY PROTEIN"/>
    <property type="match status" value="1"/>
</dbReference>
<gene>
    <name evidence="15" type="ORF">A7K91_08700</name>
</gene>
<evidence type="ECO:0000256" key="4">
    <source>
        <dbReference type="ARBA" id="ARBA00022559"/>
    </source>
</evidence>
<dbReference type="SUPFAM" id="SSF52833">
    <property type="entry name" value="Thioredoxin-like"/>
    <property type="match status" value="1"/>
</dbReference>
<evidence type="ECO:0000256" key="3">
    <source>
        <dbReference type="ARBA" id="ARBA00013017"/>
    </source>
</evidence>
<evidence type="ECO:0000256" key="6">
    <source>
        <dbReference type="ARBA" id="ARBA00023002"/>
    </source>
</evidence>
<evidence type="ECO:0000256" key="2">
    <source>
        <dbReference type="ARBA" id="ARBA00011245"/>
    </source>
</evidence>
<evidence type="ECO:0000313" key="16">
    <source>
        <dbReference type="Proteomes" id="UP000092024"/>
    </source>
</evidence>
<dbReference type="STRING" id="1844972.A7K91_08700"/>
<keyword evidence="5" id="KW-0049">Antioxidant</keyword>
<comment type="function">
    <text evidence="1">Thiol-specific peroxidase that catalyzes the reduction of hydrogen peroxide and organic hydroperoxides to water and alcohols, respectively. Plays a role in cell protection against oxidative stress by detoxifying peroxides and as sensor of hydrogen peroxide-mediated signaling events.</text>
</comment>
<dbReference type="InterPro" id="IPR000866">
    <property type="entry name" value="AhpC/TSA"/>
</dbReference>
<dbReference type="EMBL" id="LYPA01000031">
    <property type="protein sequence ID" value="OBR67799.1"/>
    <property type="molecule type" value="Genomic_DNA"/>
</dbReference>
<keyword evidence="16" id="KW-1185">Reference proteome</keyword>
<dbReference type="RefSeq" id="WP_068680178.1">
    <property type="nucleotide sequence ID" value="NZ_LYPA01000031.1"/>
</dbReference>
<evidence type="ECO:0000256" key="1">
    <source>
        <dbReference type="ARBA" id="ARBA00003330"/>
    </source>
</evidence>
<dbReference type="InterPro" id="IPR050924">
    <property type="entry name" value="Peroxiredoxin_BCP/PrxQ"/>
</dbReference>
<feature type="active site" description="Cysteine sulfenic acid (-SOH) intermediate; for peroxidase activity" evidence="13">
    <location>
        <position position="48"/>
    </location>
</feature>
<dbReference type="Pfam" id="PF00578">
    <property type="entry name" value="AhpC-TSA"/>
    <property type="match status" value="1"/>
</dbReference>
<keyword evidence="6" id="KW-0560">Oxidoreductase</keyword>
<evidence type="ECO:0000256" key="10">
    <source>
        <dbReference type="ARBA" id="ARBA00038489"/>
    </source>
</evidence>
<evidence type="ECO:0000256" key="7">
    <source>
        <dbReference type="ARBA" id="ARBA00023157"/>
    </source>
</evidence>
<dbReference type="Proteomes" id="UP000092024">
    <property type="component" value="Unassembled WGS sequence"/>
</dbReference>
<dbReference type="FunFam" id="3.40.30.10:FF:000007">
    <property type="entry name" value="Thioredoxin-dependent thiol peroxidase"/>
    <property type="match status" value="1"/>
</dbReference>
<dbReference type="Gene3D" id="3.40.30.10">
    <property type="entry name" value="Glutaredoxin"/>
    <property type="match status" value="1"/>
</dbReference>
<dbReference type="InterPro" id="IPR013766">
    <property type="entry name" value="Thioredoxin_domain"/>
</dbReference>
<evidence type="ECO:0000256" key="13">
    <source>
        <dbReference type="PIRSR" id="PIRSR000239-1"/>
    </source>
</evidence>
<dbReference type="InterPro" id="IPR024706">
    <property type="entry name" value="Peroxiredoxin_AhpC-typ"/>
</dbReference>
<dbReference type="GO" id="GO:0008379">
    <property type="term" value="F:thioredoxin peroxidase activity"/>
    <property type="evidence" value="ECO:0007669"/>
    <property type="project" value="TreeGrafter"/>
</dbReference>
<dbReference type="OrthoDB" id="9812811at2"/>
<dbReference type="NCBIfam" id="NF006960">
    <property type="entry name" value="PRK09437.1"/>
    <property type="match status" value="1"/>
</dbReference>
<sequence>MTKHVVSVGKQVPPFSLQASGGATVSLEDYRGKKLVIYFYPKDMTPGCTAESCDFRDYTGEFAHYNAEVVGISPDDLASHEQFIEAHRLPFLLLSDTDHAVSELFDVWKEQSWGGNTFMGVSRSTFLIGEDGVLLQEWRQVKVEGHVQEVLNAVKSLP</sequence>